<evidence type="ECO:0000313" key="2">
    <source>
        <dbReference type="EMBL" id="WAG62387.1"/>
    </source>
</evidence>
<protein>
    <submittedName>
        <fullName evidence="2">Uncharacterized protein</fullName>
    </submittedName>
</protein>
<feature type="transmembrane region" description="Helical" evidence="1">
    <location>
        <begin position="7"/>
        <end position="23"/>
    </location>
</feature>
<dbReference type="EMBL" id="CP086239">
    <property type="protein sequence ID" value="WAG62387.1"/>
    <property type="molecule type" value="Genomic_DNA"/>
</dbReference>
<proteinExistence type="predicted"/>
<dbReference type="AlphaFoldDB" id="A0AA47ELH2"/>
<name>A0AA47ELH2_9CLOT</name>
<gene>
    <name evidence="2" type="ORF">LL038_09165</name>
</gene>
<sequence length="77" mass="8697">MRKNTNVIFIIIFVIAFFVIGYVKNGMFVAIDWIAGATIWQKFSAYFLSGFFSSIIIDFITALILTSIISFATRKSS</sequence>
<keyword evidence="1" id="KW-1133">Transmembrane helix</keyword>
<evidence type="ECO:0000256" key="1">
    <source>
        <dbReference type="SAM" id="Phobius"/>
    </source>
</evidence>
<keyword evidence="1" id="KW-0472">Membrane</keyword>
<keyword evidence="1" id="KW-0812">Transmembrane</keyword>
<reference evidence="2" key="1">
    <citation type="submission" date="2021-11" db="EMBL/GenBank/DDBJ databases">
        <title>Clostridia strains as spoilage organisms.</title>
        <authorList>
            <person name="Wambui J."/>
            <person name="Stevens M.J.A."/>
            <person name="Stephan R."/>
        </authorList>
    </citation>
    <scope>NUCLEOTIDE SEQUENCE</scope>
    <source>
        <strain evidence="2">CF009</strain>
    </source>
</reference>
<accession>A0AA47ELH2</accession>
<dbReference type="RefSeq" id="WP_216123514.1">
    <property type="nucleotide sequence ID" value="NZ_CP086239.1"/>
</dbReference>
<evidence type="ECO:0000313" key="3">
    <source>
        <dbReference type="Proteomes" id="UP001164733"/>
    </source>
</evidence>
<dbReference type="Proteomes" id="UP001164733">
    <property type="component" value="Chromosome"/>
</dbReference>
<organism evidence="2 3">
    <name type="scientific">Clostridium estertheticum</name>
    <dbReference type="NCBI Taxonomy" id="238834"/>
    <lineage>
        <taxon>Bacteria</taxon>
        <taxon>Bacillati</taxon>
        <taxon>Bacillota</taxon>
        <taxon>Clostridia</taxon>
        <taxon>Eubacteriales</taxon>
        <taxon>Clostridiaceae</taxon>
        <taxon>Clostridium</taxon>
    </lineage>
</organism>
<feature type="transmembrane region" description="Helical" evidence="1">
    <location>
        <begin position="43"/>
        <end position="72"/>
    </location>
</feature>